<gene>
    <name evidence="14" type="ORF">PHAECO_LOCUS6514</name>
</gene>
<dbReference type="GO" id="GO:0051045">
    <property type="term" value="P:negative regulation of membrane protein ectodomain proteolysis"/>
    <property type="evidence" value="ECO:0007669"/>
    <property type="project" value="TreeGrafter"/>
</dbReference>
<comment type="similarity">
    <text evidence="2">Belongs to the protease inhibitor I35 (TIMP) family.</text>
</comment>
<protein>
    <recommendedName>
        <fullName evidence="13">NTR domain-containing protein</fullName>
    </recommendedName>
</protein>
<dbReference type="Pfam" id="PF00965">
    <property type="entry name" value="TIMP"/>
    <property type="match status" value="1"/>
</dbReference>
<dbReference type="InterPro" id="IPR001820">
    <property type="entry name" value="TIMP"/>
</dbReference>
<dbReference type="GO" id="GO:0005615">
    <property type="term" value="C:extracellular space"/>
    <property type="evidence" value="ECO:0007669"/>
    <property type="project" value="TreeGrafter"/>
</dbReference>
<keyword evidence="6 10" id="KW-0479">Metal-binding</keyword>
<keyword evidence="12" id="KW-0732">Signal</keyword>
<feature type="disulfide bond" evidence="11">
    <location>
        <begin position="23"/>
        <end position="89"/>
    </location>
</feature>
<keyword evidence="4" id="KW-0483">Metalloprotease inhibitor</keyword>
<dbReference type="GO" id="GO:0031012">
    <property type="term" value="C:extracellular matrix"/>
    <property type="evidence" value="ECO:0007669"/>
    <property type="project" value="TreeGrafter"/>
</dbReference>
<dbReference type="PANTHER" id="PTHR11844">
    <property type="entry name" value="METALLOPROTEASE INHIBITOR"/>
    <property type="match status" value="1"/>
</dbReference>
<evidence type="ECO:0000256" key="4">
    <source>
        <dbReference type="ARBA" id="ARBA00022608"/>
    </source>
</evidence>
<dbReference type="AlphaFoldDB" id="A0A9P0DN47"/>
<accession>A0A9P0DN47</accession>
<evidence type="ECO:0000256" key="12">
    <source>
        <dbReference type="SAM" id="SignalP"/>
    </source>
</evidence>
<dbReference type="SUPFAM" id="SSF50242">
    <property type="entry name" value="TIMP-like"/>
    <property type="match status" value="1"/>
</dbReference>
<dbReference type="InterPro" id="IPR027465">
    <property type="entry name" value="TIMP_C"/>
</dbReference>
<organism evidence="14 15">
    <name type="scientific">Phaedon cochleariae</name>
    <name type="common">Mustard beetle</name>
    <dbReference type="NCBI Taxonomy" id="80249"/>
    <lineage>
        <taxon>Eukaryota</taxon>
        <taxon>Metazoa</taxon>
        <taxon>Ecdysozoa</taxon>
        <taxon>Arthropoda</taxon>
        <taxon>Hexapoda</taxon>
        <taxon>Insecta</taxon>
        <taxon>Pterygota</taxon>
        <taxon>Neoptera</taxon>
        <taxon>Endopterygota</taxon>
        <taxon>Coleoptera</taxon>
        <taxon>Polyphaga</taxon>
        <taxon>Cucujiformia</taxon>
        <taxon>Chrysomeloidea</taxon>
        <taxon>Chrysomelidae</taxon>
        <taxon>Chrysomelinae</taxon>
        <taxon>Chrysomelini</taxon>
        <taxon>Phaedon</taxon>
    </lineage>
</organism>
<dbReference type="GO" id="GO:0046872">
    <property type="term" value="F:metal ion binding"/>
    <property type="evidence" value="ECO:0007669"/>
    <property type="project" value="UniProtKB-KW"/>
</dbReference>
<evidence type="ECO:0000256" key="2">
    <source>
        <dbReference type="ARBA" id="ARBA00011027"/>
    </source>
</evidence>
<evidence type="ECO:0000256" key="5">
    <source>
        <dbReference type="ARBA" id="ARBA00022690"/>
    </source>
</evidence>
<dbReference type="SMART" id="SM00206">
    <property type="entry name" value="NTR"/>
    <property type="match status" value="1"/>
</dbReference>
<dbReference type="OrthoDB" id="6041373at2759"/>
<evidence type="ECO:0000256" key="3">
    <source>
        <dbReference type="ARBA" id="ARBA00022525"/>
    </source>
</evidence>
<dbReference type="PANTHER" id="PTHR11844:SF33">
    <property type="entry name" value="TISSUE INHIBITOR OF METALLOPROTEINASE"/>
    <property type="match status" value="1"/>
</dbReference>
<evidence type="ECO:0000256" key="8">
    <source>
        <dbReference type="ARBA" id="ARBA00023157"/>
    </source>
</evidence>
<feature type="signal peptide" evidence="12">
    <location>
        <begin position="1"/>
        <end position="22"/>
    </location>
</feature>
<keyword evidence="8 11" id="KW-1015">Disulfide bond</keyword>
<dbReference type="Proteomes" id="UP001153737">
    <property type="component" value="Chromosome 2"/>
</dbReference>
<dbReference type="GO" id="GO:0002020">
    <property type="term" value="F:protease binding"/>
    <property type="evidence" value="ECO:0007669"/>
    <property type="project" value="TreeGrafter"/>
</dbReference>
<comment type="subcellular location">
    <subcellularLocation>
        <location evidence="1">Secreted</location>
    </subcellularLocation>
</comment>
<keyword evidence="9" id="KW-0481">Metalloenzyme inhibitor</keyword>
<feature type="disulfide bond" evidence="11">
    <location>
        <begin position="35"/>
        <end position="140"/>
    </location>
</feature>
<dbReference type="Gene3D" id="3.90.370.10">
    <property type="entry name" value="Tissue inhibitor of metalloproteinase-1. Chain B, domain 1"/>
    <property type="match status" value="1"/>
</dbReference>
<evidence type="ECO:0000256" key="1">
    <source>
        <dbReference type="ARBA" id="ARBA00004613"/>
    </source>
</evidence>
<proteinExistence type="inferred from homology"/>
<name>A0A9P0DN47_PHACE</name>
<dbReference type="PROSITE" id="PS00288">
    <property type="entry name" value="TIMP"/>
    <property type="match status" value="1"/>
</dbReference>
<evidence type="ECO:0000256" key="9">
    <source>
        <dbReference type="ARBA" id="ARBA00023215"/>
    </source>
</evidence>
<dbReference type="InterPro" id="IPR001134">
    <property type="entry name" value="Netrin_domain"/>
</dbReference>
<feature type="binding site" evidence="10">
    <location>
        <position position="23"/>
    </location>
    <ligand>
        <name>Zn(2+)</name>
        <dbReference type="ChEBI" id="CHEBI:29105"/>
        <note>ligand shared with metalloproteinase partner</note>
    </ligand>
</feature>
<sequence>MKADVVILTLVFLCGLFVYADGCSCMPQHPQVQFCNADFVILARVKREKVLSDSKVYKVRVKKEYKVSEKGLLALKSGRLISAADESMCGVKLQLGKLYVLSGRIHSLKAHINLCGMITEWESLTRRQRKGLKLLYRHGCSCDIKRCPLGRRCYRQRDSCNWRNDCEIKEGVCLRQSNKSCMWTRTKALTQCTREWRQNATNSRGYRYNKSLFYH</sequence>
<reference evidence="14" key="1">
    <citation type="submission" date="2022-01" db="EMBL/GenBank/DDBJ databases">
        <authorList>
            <person name="King R."/>
        </authorList>
    </citation>
    <scope>NUCLEOTIDE SEQUENCE</scope>
</reference>
<keyword evidence="5" id="KW-0646">Protease inhibitor</keyword>
<feature type="domain" description="NTR" evidence="13">
    <location>
        <begin position="23"/>
        <end position="140"/>
    </location>
</feature>
<dbReference type="InterPro" id="IPR008993">
    <property type="entry name" value="TIMP-like_OB-fold"/>
</dbReference>
<evidence type="ECO:0000259" key="13">
    <source>
        <dbReference type="PROSITE" id="PS50189"/>
    </source>
</evidence>
<evidence type="ECO:0000256" key="6">
    <source>
        <dbReference type="ARBA" id="ARBA00022723"/>
    </source>
</evidence>
<feature type="disulfide bond" evidence="11">
    <location>
        <begin position="142"/>
        <end position="181"/>
    </location>
</feature>
<keyword evidence="3" id="KW-0964">Secreted</keyword>
<evidence type="ECO:0000256" key="7">
    <source>
        <dbReference type="ARBA" id="ARBA00022833"/>
    </source>
</evidence>
<dbReference type="GO" id="GO:0008191">
    <property type="term" value="F:metalloendopeptidase inhibitor activity"/>
    <property type="evidence" value="ECO:0007669"/>
    <property type="project" value="InterPro"/>
</dbReference>
<dbReference type="InterPro" id="IPR030490">
    <property type="entry name" value="TIMP_CS"/>
</dbReference>
<dbReference type="EMBL" id="OU896708">
    <property type="protein sequence ID" value="CAH1155916.1"/>
    <property type="molecule type" value="Genomic_DNA"/>
</dbReference>
<feature type="chain" id="PRO_5040137380" description="NTR domain-containing protein" evidence="12">
    <location>
        <begin position="23"/>
        <end position="215"/>
    </location>
</feature>
<reference evidence="14" key="2">
    <citation type="submission" date="2022-10" db="EMBL/GenBank/DDBJ databases">
        <authorList>
            <consortium name="ENA_rothamsted_submissions"/>
            <consortium name="culmorum"/>
            <person name="King R."/>
        </authorList>
    </citation>
    <scope>NUCLEOTIDE SEQUENCE</scope>
</reference>
<dbReference type="PROSITE" id="PS50189">
    <property type="entry name" value="NTR"/>
    <property type="match status" value="1"/>
</dbReference>
<keyword evidence="7 10" id="KW-0862">Zinc</keyword>
<dbReference type="Gene3D" id="2.40.50.120">
    <property type="match status" value="1"/>
</dbReference>
<feature type="disulfide bond" evidence="11">
    <location>
        <begin position="25"/>
        <end position="115"/>
    </location>
</feature>
<feature type="disulfide bond" evidence="11">
    <location>
        <begin position="160"/>
        <end position="173"/>
    </location>
</feature>
<evidence type="ECO:0000313" key="14">
    <source>
        <dbReference type="EMBL" id="CAH1155916.1"/>
    </source>
</evidence>
<evidence type="ECO:0000256" key="10">
    <source>
        <dbReference type="PIRSR" id="PIRSR601820-1"/>
    </source>
</evidence>
<keyword evidence="15" id="KW-1185">Reference proteome</keyword>
<evidence type="ECO:0000313" key="15">
    <source>
        <dbReference type="Proteomes" id="UP001153737"/>
    </source>
</evidence>
<evidence type="ECO:0000256" key="11">
    <source>
        <dbReference type="PIRSR" id="PIRSR601820-3"/>
    </source>
</evidence>